<organism evidence="1 2">
    <name type="scientific">Paracoccus aurantiacus</name>
    <dbReference type="NCBI Taxonomy" id="2599412"/>
    <lineage>
        <taxon>Bacteria</taxon>
        <taxon>Pseudomonadati</taxon>
        <taxon>Pseudomonadota</taxon>
        <taxon>Alphaproteobacteria</taxon>
        <taxon>Rhodobacterales</taxon>
        <taxon>Paracoccaceae</taxon>
        <taxon>Paracoccus</taxon>
    </lineage>
</organism>
<dbReference type="Pfam" id="PF05988">
    <property type="entry name" value="DUF899"/>
    <property type="match status" value="1"/>
</dbReference>
<evidence type="ECO:0000313" key="1">
    <source>
        <dbReference type="EMBL" id="TXB69648.1"/>
    </source>
</evidence>
<sequence>MTELKPAKELAELREQKLPGESAEYTAARKALLAEEIEFRRHKERVAQMRRDLPPGPVVEKDYRFITADGAEVGLIDLFGDHDTLITYFWMYGPERQNPCPMCVNWIGGMEGNVPDITQRVAYRVLSRGPVERMTQFAKDRGWQHTEFAQTVGDDFIADLTGLDKDSCYDVPLTVVWRREGDKARHFYVGAIPDEAADPGQDPRMFDIAPLWNLLDFTPEGRGTDWYPKLNYED</sequence>
<reference evidence="1 2" key="1">
    <citation type="submission" date="2019-08" db="EMBL/GenBank/DDBJ databases">
        <authorList>
            <person name="Ye J."/>
        </authorList>
    </citation>
    <scope>NUCLEOTIDE SEQUENCE [LARGE SCALE GENOMIC DNA]</scope>
    <source>
        <strain evidence="1 2">TK008</strain>
    </source>
</reference>
<dbReference type="EMBL" id="VOPL01000002">
    <property type="protein sequence ID" value="TXB69648.1"/>
    <property type="molecule type" value="Genomic_DNA"/>
</dbReference>
<comment type="caution">
    <text evidence="1">The sequence shown here is derived from an EMBL/GenBank/DDBJ whole genome shotgun (WGS) entry which is preliminary data.</text>
</comment>
<dbReference type="Proteomes" id="UP000321562">
    <property type="component" value="Unassembled WGS sequence"/>
</dbReference>
<accession>A0A5C6S494</accession>
<protein>
    <submittedName>
        <fullName evidence="1">DUF899 domain-containing protein</fullName>
    </submittedName>
</protein>
<keyword evidence="2" id="KW-1185">Reference proteome</keyword>
<dbReference type="InterPro" id="IPR010296">
    <property type="entry name" value="DUF899_thioredox"/>
</dbReference>
<dbReference type="RefSeq" id="WP_147096938.1">
    <property type="nucleotide sequence ID" value="NZ_JBHUFH010000001.1"/>
</dbReference>
<dbReference type="AlphaFoldDB" id="A0A5C6S494"/>
<dbReference type="InterPro" id="IPR036249">
    <property type="entry name" value="Thioredoxin-like_sf"/>
</dbReference>
<gene>
    <name evidence="1" type="ORF">FQV27_05875</name>
</gene>
<dbReference type="OrthoDB" id="7335590at2"/>
<dbReference type="SUPFAM" id="SSF52833">
    <property type="entry name" value="Thioredoxin-like"/>
    <property type="match status" value="1"/>
</dbReference>
<evidence type="ECO:0000313" key="2">
    <source>
        <dbReference type="Proteomes" id="UP000321562"/>
    </source>
</evidence>
<proteinExistence type="predicted"/>
<name>A0A5C6S494_9RHOB</name>